<organism evidence="2 3">
    <name type="scientific">candidate division MSBL1 archaeon SCGC-AAA259I09</name>
    <dbReference type="NCBI Taxonomy" id="1698267"/>
    <lineage>
        <taxon>Archaea</taxon>
        <taxon>Methanobacteriati</taxon>
        <taxon>Methanobacteriota</taxon>
        <taxon>candidate division MSBL1</taxon>
    </lineage>
</organism>
<proteinExistence type="predicted"/>
<gene>
    <name evidence="2" type="ORF">AKJ37_04055</name>
</gene>
<dbReference type="Gene3D" id="1.10.472.10">
    <property type="entry name" value="Cyclin-like"/>
    <property type="match status" value="2"/>
</dbReference>
<comment type="caution">
    <text evidence="2">The sequence shown here is derived from an EMBL/GenBank/DDBJ whole genome shotgun (WGS) entry which is preliminary data.</text>
</comment>
<dbReference type="Proteomes" id="UP000070463">
    <property type="component" value="Unassembled WGS sequence"/>
</dbReference>
<accession>A0A133URU1</accession>
<keyword evidence="3" id="KW-1185">Reference proteome</keyword>
<dbReference type="EMBL" id="LHXR01000051">
    <property type="protein sequence ID" value="KXA96962.1"/>
    <property type="molecule type" value="Genomic_DNA"/>
</dbReference>
<reference evidence="2 3" key="1">
    <citation type="journal article" date="2016" name="Sci. Rep.">
        <title>Metabolic traits of an uncultured archaeal lineage -MSBL1- from brine pools of the Red Sea.</title>
        <authorList>
            <person name="Mwirichia R."/>
            <person name="Alam I."/>
            <person name="Rashid M."/>
            <person name="Vinu M."/>
            <person name="Ba-Alawi W."/>
            <person name="Anthony Kamau A."/>
            <person name="Kamanda Ngugi D."/>
            <person name="Goker M."/>
            <person name="Klenk H.P."/>
            <person name="Bajic V."/>
            <person name="Stingl U."/>
        </authorList>
    </citation>
    <scope>NUCLEOTIDE SEQUENCE [LARGE SCALE GENOMIC DNA]</scope>
    <source>
        <strain evidence="2">SCGC-AAA259I09</strain>
    </source>
</reference>
<dbReference type="CDD" id="cd00043">
    <property type="entry name" value="CYCLIN_SF"/>
    <property type="match status" value="1"/>
</dbReference>
<sequence>MSLIFLLRVILVLIKVATAVLCLLVLVRLIPYVQMHYRPGSVIDHKNRDAKSNELSPTERKNAEKLRKWDKRSRTRDGTERRRNMVYDDIARACSKLLDPSFGRRNPSSGAATGGRELGGWTLRDGVLVNADTGEELEDWVVEDNKLINTKTGEIMDESPCLRGVPRAEKQEISTGSGVVVREGEKLFKKAQEKGVTRGANITLKAFAWACFHAACKIHGRPVLRCEIAGEAGVEESEIKRAYNRLRSTLGLSFTIPPRRYVGKIVSRLDVQDGKKIKIEAEELCDRVSSLLPSGSRRVTVAAVAVSIAIKHVTGKRVNFSAVAKAAGIDVATVSRGIKGIDPLLSEILRMGEREPQSVSVEIQRKQQHRLMSHTCRVEEISPVEAFFPTDGARQTATGSGRAMASEF</sequence>
<name>A0A133URU1_9EURY</name>
<evidence type="ECO:0000313" key="3">
    <source>
        <dbReference type="Proteomes" id="UP000070463"/>
    </source>
</evidence>
<feature type="region of interest" description="Disordered" evidence="1">
    <location>
        <begin position="47"/>
        <end position="81"/>
    </location>
</feature>
<evidence type="ECO:0008006" key="4">
    <source>
        <dbReference type="Google" id="ProtNLM"/>
    </source>
</evidence>
<dbReference type="InterPro" id="IPR036915">
    <property type="entry name" value="Cyclin-like_sf"/>
</dbReference>
<evidence type="ECO:0000256" key="1">
    <source>
        <dbReference type="SAM" id="MobiDB-lite"/>
    </source>
</evidence>
<evidence type="ECO:0000313" key="2">
    <source>
        <dbReference type="EMBL" id="KXA96962.1"/>
    </source>
</evidence>
<dbReference type="SUPFAM" id="SSF47954">
    <property type="entry name" value="Cyclin-like"/>
    <property type="match status" value="1"/>
</dbReference>
<dbReference type="AlphaFoldDB" id="A0A133URU1"/>
<feature type="compositionally biased region" description="Basic and acidic residues" evidence="1">
    <location>
        <begin position="47"/>
        <end position="67"/>
    </location>
</feature>
<protein>
    <recommendedName>
        <fullName evidence="4">Transcription factor TFIIB cyclin-like domain-containing protein</fullName>
    </recommendedName>
</protein>